<dbReference type="SMART" id="SM00382">
    <property type="entry name" value="AAA"/>
    <property type="match status" value="1"/>
</dbReference>
<dbReference type="GO" id="GO:0016787">
    <property type="term" value="F:hydrolase activity"/>
    <property type="evidence" value="ECO:0007669"/>
    <property type="project" value="UniProtKB-KW"/>
</dbReference>
<dbReference type="Gene3D" id="3.40.50.300">
    <property type="entry name" value="P-loop containing nucleotide triphosphate hydrolases"/>
    <property type="match status" value="1"/>
</dbReference>
<evidence type="ECO:0000256" key="5">
    <source>
        <dbReference type="ARBA" id="ARBA00022806"/>
    </source>
</evidence>
<evidence type="ECO:0000313" key="8">
    <source>
        <dbReference type="EMBL" id="HDP15534.1"/>
    </source>
</evidence>
<dbReference type="Gene3D" id="1.10.8.60">
    <property type="match status" value="1"/>
</dbReference>
<dbReference type="SUPFAM" id="SSF50249">
    <property type="entry name" value="Nucleic acid-binding proteins"/>
    <property type="match status" value="1"/>
</dbReference>
<keyword evidence="4" id="KW-0378">Hydrolase</keyword>
<dbReference type="Pfam" id="PF06068">
    <property type="entry name" value="TIP49"/>
    <property type="match status" value="1"/>
</dbReference>
<evidence type="ECO:0000259" key="7">
    <source>
        <dbReference type="SMART" id="SM00382"/>
    </source>
</evidence>
<keyword evidence="5 8" id="KW-0347">Helicase</keyword>
<accession>A0A7C1CG78</accession>
<dbReference type="EMBL" id="DSAY01000125">
    <property type="protein sequence ID" value="HDP15534.1"/>
    <property type="molecule type" value="Genomic_DNA"/>
</dbReference>
<evidence type="ECO:0000256" key="1">
    <source>
        <dbReference type="ARBA" id="ARBA00007519"/>
    </source>
</evidence>
<dbReference type="Pfam" id="PF17856">
    <property type="entry name" value="TIP49_C"/>
    <property type="match status" value="1"/>
</dbReference>
<name>A0A7C1CG78_9CREN</name>
<dbReference type="SUPFAM" id="SSF52540">
    <property type="entry name" value="P-loop containing nucleoside triphosphate hydrolases"/>
    <property type="match status" value="1"/>
</dbReference>
<evidence type="ECO:0000256" key="2">
    <source>
        <dbReference type="ARBA" id="ARBA00012551"/>
    </source>
</evidence>
<dbReference type="InterPro" id="IPR010339">
    <property type="entry name" value="TIP49_P-loop"/>
</dbReference>
<dbReference type="FunFam" id="2.40.50.360:FF:000001">
    <property type="entry name" value="RuvB-like helicase"/>
    <property type="match status" value="1"/>
</dbReference>
<dbReference type="InterPro" id="IPR041048">
    <property type="entry name" value="RuvB-like_C"/>
</dbReference>
<protein>
    <recommendedName>
        <fullName evidence="2">DNA helicase</fullName>
        <ecNumber evidence="2">3.6.4.12</ecNumber>
    </recommendedName>
</protein>
<keyword evidence="3" id="KW-0547">Nucleotide-binding</keyword>
<proteinExistence type="inferred from homology"/>
<dbReference type="AlphaFoldDB" id="A0A7C1CG78"/>
<reference evidence="8" key="1">
    <citation type="journal article" date="2020" name="mSystems">
        <title>Genome- and Community-Level Interaction Insights into Carbon Utilization and Element Cycling Functions of Hydrothermarchaeota in Hydrothermal Sediment.</title>
        <authorList>
            <person name="Zhou Z."/>
            <person name="Liu Y."/>
            <person name="Xu W."/>
            <person name="Pan J."/>
            <person name="Luo Z.H."/>
            <person name="Li M."/>
        </authorList>
    </citation>
    <scope>NUCLEOTIDE SEQUENCE [LARGE SCALE GENOMIC DNA]</scope>
    <source>
        <strain evidence="8">SpSt-116</strain>
    </source>
</reference>
<organism evidence="8">
    <name type="scientific">Thermofilum adornatum</name>
    <dbReference type="NCBI Taxonomy" id="1365176"/>
    <lineage>
        <taxon>Archaea</taxon>
        <taxon>Thermoproteota</taxon>
        <taxon>Thermoprotei</taxon>
        <taxon>Thermofilales</taxon>
        <taxon>Thermofilaceae</taxon>
        <taxon>Thermofilum</taxon>
    </lineage>
</organism>
<sequence>MIKASERVGVHSHIRGLGIRNNEPQPVADGLVGQIEARRAAWLVVQLIKKGKMAGRAILFVGPPGTGKTALAVAIARELGPETPFMALTGSEIYSAELKKTEVLMQAMRKSIGVRIRERRWVYEGVVEKIEYKFDRHPLNPYQQIPVGGIITLKTDKETRTLKVDSNIVYQLLQRGVSEGDVIWIDEETGRVTRAGRVKGYGEYDVGASELVDMPKGPIYKEKEFVYTLTLHDLDEMQSRSESIISLFFGAPEYKEIPPDVRAKVDKTVKEWVENGRAELIPGVLFIDDAHMLDIEAFSFLSRAMESELSPIIILATNRGYTRIRGTDIESPHGMPLDLLDRLLIIKTQPYTPDEIREILKIRAKEEGVELEDTALEELVKLGSERSLRYASQLLAPSKILAEQKGKTTVTVEEVQQASKLFISTKESAKYLQELEEKMLK</sequence>
<dbReference type="InterPro" id="IPR027417">
    <property type="entry name" value="P-loop_NTPase"/>
</dbReference>
<gene>
    <name evidence="8" type="ORF">ENN26_07170</name>
</gene>
<comment type="caution">
    <text evidence="8">The sequence shown here is derived from an EMBL/GenBank/DDBJ whole genome shotgun (WGS) entry which is preliminary data.</text>
</comment>
<dbReference type="InterPro" id="IPR027238">
    <property type="entry name" value="RuvB-like"/>
</dbReference>
<feature type="domain" description="AAA+ ATPase" evidence="7">
    <location>
        <begin position="54"/>
        <end position="363"/>
    </location>
</feature>
<dbReference type="FunFam" id="1.10.8.60:FF:000010">
    <property type="entry name" value="RuvB-like helicase"/>
    <property type="match status" value="1"/>
</dbReference>
<evidence type="ECO:0000256" key="6">
    <source>
        <dbReference type="ARBA" id="ARBA00022840"/>
    </source>
</evidence>
<keyword evidence="6" id="KW-0067">ATP-binding</keyword>
<dbReference type="PANTHER" id="PTHR11093">
    <property type="entry name" value="RUVB-RELATED REPTIN AND PONTIN"/>
    <property type="match status" value="1"/>
</dbReference>
<comment type="similarity">
    <text evidence="1">Belongs to the RuvB family.</text>
</comment>
<dbReference type="EC" id="3.6.4.12" evidence="2"/>
<dbReference type="InterPro" id="IPR003593">
    <property type="entry name" value="AAA+_ATPase"/>
</dbReference>
<evidence type="ECO:0000256" key="4">
    <source>
        <dbReference type="ARBA" id="ARBA00022801"/>
    </source>
</evidence>
<evidence type="ECO:0000256" key="3">
    <source>
        <dbReference type="ARBA" id="ARBA00022741"/>
    </source>
</evidence>
<dbReference type="GO" id="GO:0003678">
    <property type="term" value="F:DNA helicase activity"/>
    <property type="evidence" value="ECO:0007669"/>
    <property type="project" value="UniProtKB-EC"/>
</dbReference>
<dbReference type="InterPro" id="IPR042487">
    <property type="entry name" value="RuvBL1/2_DNA/RNA_bd_dom"/>
</dbReference>
<dbReference type="GO" id="GO:0005524">
    <property type="term" value="F:ATP binding"/>
    <property type="evidence" value="ECO:0007669"/>
    <property type="project" value="UniProtKB-KW"/>
</dbReference>
<dbReference type="InterPro" id="IPR012340">
    <property type="entry name" value="NA-bd_OB-fold"/>
</dbReference>
<dbReference type="Gene3D" id="2.40.50.360">
    <property type="entry name" value="RuvB-like helicase, domain II"/>
    <property type="match status" value="1"/>
</dbReference>